<dbReference type="PANTHER" id="PTHR42339">
    <property type="entry name" value="HISTONE H1"/>
    <property type="match status" value="1"/>
</dbReference>
<dbReference type="EMBL" id="JAOQAZ010000028">
    <property type="protein sequence ID" value="KAJ4251481.1"/>
    <property type="molecule type" value="Genomic_DNA"/>
</dbReference>
<dbReference type="PANTHER" id="PTHR42339:SF1">
    <property type="entry name" value="HISTONE H1"/>
    <property type="match status" value="1"/>
</dbReference>
<feature type="region of interest" description="Disordered" evidence="1">
    <location>
        <begin position="156"/>
        <end position="191"/>
    </location>
</feature>
<evidence type="ECO:0000256" key="1">
    <source>
        <dbReference type="SAM" id="MobiDB-lite"/>
    </source>
</evidence>
<accession>A0A9W8VCI4</accession>
<keyword evidence="4" id="KW-1185">Reference proteome</keyword>
<feature type="region of interest" description="Disordered" evidence="1">
    <location>
        <begin position="1"/>
        <end position="56"/>
    </location>
</feature>
<name>A0A9W8VCI4_9HYPO</name>
<dbReference type="InterPro" id="IPR056143">
    <property type="entry name" value="DUF7726"/>
</dbReference>
<reference evidence="3" key="1">
    <citation type="submission" date="2022-09" db="EMBL/GenBank/DDBJ databases">
        <title>Fusarium specimens isolated from Avocado Roots.</title>
        <authorList>
            <person name="Stajich J."/>
            <person name="Roper C."/>
            <person name="Heimlech-Rivalta G."/>
        </authorList>
    </citation>
    <scope>NUCLEOTIDE SEQUENCE</scope>
    <source>
        <strain evidence="3">CF00136</strain>
    </source>
</reference>
<organism evidence="3 4">
    <name type="scientific">Fusarium torreyae</name>
    <dbReference type="NCBI Taxonomy" id="1237075"/>
    <lineage>
        <taxon>Eukaryota</taxon>
        <taxon>Fungi</taxon>
        <taxon>Dikarya</taxon>
        <taxon>Ascomycota</taxon>
        <taxon>Pezizomycotina</taxon>
        <taxon>Sordariomycetes</taxon>
        <taxon>Hypocreomycetidae</taxon>
        <taxon>Hypocreales</taxon>
        <taxon>Nectriaceae</taxon>
        <taxon>Fusarium</taxon>
    </lineage>
</organism>
<feature type="compositionally biased region" description="Basic and acidic residues" evidence="1">
    <location>
        <begin position="158"/>
        <end position="167"/>
    </location>
</feature>
<evidence type="ECO:0000313" key="4">
    <source>
        <dbReference type="Proteomes" id="UP001152049"/>
    </source>
</evidence>
<dbReference type="OrthoDB" id="2592504at2759"/>
<protein>
    <recommendedName>
        <fullName evidence="2">DUF7726 domain-containing protein</fullName>
    </recommendedName>
</protein>
<evidence type="ECO:0000259" key="2">
    <source>
        <dbReference type="Pfam" id="PF24852"/>
    </source>
</evidence>
<proteinExistence type="predicted"/>
<dbReference type="AlphaFoldDB" id="A0A9W8VCI4"/>
<feature type="domain" description="DUF7726" evidence="2">
    <location>
        <begin position="200"/>
        <end position="282"/>
    </location>
</feature>
<comment type="caution">
    <text evidence="3">The sequence shown here is derived from an EMBL/GenBank/DDBJ whole genome shotgun (WGS) entry which is preliminary data.</text>
</comment>
<feature type="compositionally biased region" description="Low complexity" evidence="1">
    <location>
        <begin position="168"/>
        <end position="178"/>
    </location>
</feature>
<evidence type="ECO:0000313" key="3">
    <source>
        <dbReference type="EMBL" id="KAJ4251481.1"/>
    </source>
</evidence>
<feature type="compositionally biased region" description="Polar residues" evidence="1">
    <location>
        <begin position="14"/>
        <end position="30"/>
    </location>
</feature>
<gene>
    <name evidence="3" type="ORF">NW762_011466</name>
</gene>
<sequence length="318" mass="34880">MPEASPADVLQPLDVTNSRVNQTPNKSPSKGNGPAKSSPAAKSTPTSGKKRKAGMSLDEEIAAYKQDLDHLVDRDSFQDDTPDACGTIRSKLNKLIDSGVMTKAELCRAIPANSNSLNKFLQQKGTMAGSGSCVWFNAYAWFKQREIMGIKMPNMKKRQLEQQKEDAAGASSAPGSAPKAKKPLPDISDIHLDGEESDEVPVYDTCDEIRRKINAHLKTPGLTQAQFCRDLYAQLHAPKCKGIQSKQLADFRHLHGSNAGAKGSVFYAAYVYFEKLRLAQGKPKSKHRQDMEGIHPGGFPRDQDHNQWLVAVGFSGMR</sequence>
<dbReference type="Proteomes" id="UP001152049">
    <property type="component" value="Unassembled WGS sequence"/>
</dbReference>
<dbReference type="Pfam" id="PF24852">
    <property type="entry name" value="DUF7726"/>
    <property type="match status" value="2"/>
</dbReference>
<feature type="domain" description="DUF7726" evidence="2">
    <location>
        <begin position="83"/>
        <end position="151"/>
    </location>
</feature>